<gene>
    <name evidence="1" type="ORF">RIF29_09107</name>
</gene>
<protein>
    <submittedName>
        <fullName evidence="1">Uncharacterized protein</fullName>
    </submittedName>
</protein>
<organism evidence="1 2">
    <name type="scientific">Crotalaria pallida</name>
    <name type="common">Smooth rattlebox</name>
    <name type="synonym">Crotalaria striata</name>
    <dbReference type="NCBI Taxonomy" id="3830"/>
    <lineage>
        <taxon>Eukaryota</taxon>
        <taxon>Viridiplantae</taxon>
        <taxon>Streptophyta</taxon>
        <taxon>Embryophyta</taxon>
        <taxon>Tracheophyta</taxon>
        <taxon>Spermatophyta</taxon>
        <taxon>Magnoliopsida</taxon>
        <taxon>eudicotyledons</taxon>
        <taxon>Gunneridae</taxon>
        <taxon>Pentapetalae</taxon>
        <taxon>rosids</taxon>
        <taxon>fabids</taxon>
        <taxon>Fabales</taxon>
        <taxon>Fabaceae</taxon>
        <taxon>Papilionoideae</taxon>
        <taxon>50 kb inversion clade</taxon>
        <taxon>genistoids sensu lato</taxon>
        <taxon>core genistoids</taxon>
        <taxon>Crotalarieae</taxon>
        <taxon>Crotalaria</taxon>
    </lineage>
</organism>
<keyword evidence="2" id="KW-1185">Reference proteome</keyword>
<reference evidence="1 2" key="1">
    <citation type="submission" date="2024-01" db="EMBL/GenBank/DDBJ databases">
        <title>The genomes of 5 underutilized Papilionoideae crops provide insights into root nodulation and disease resistanc.</title>
        <authorList>
            <person name="Yuan L."/>
        </authorList>
    </citation>
    <scope>NUCLEOTIDE SEQUENCE [LARGE SCALE GENOMIC DNA]</scope>
    <source>
        <strain evidence="1">ZHUSHIDOU_FW_LH</strain>
        <tissue evidence="1">Leaf</tissue>
    </source>
</reference>
<dbReference type="Proteomes" id="UP001372338">
    <property type="component" value="Unassembled WGS sequence"/>
</dbReference>
<accession>A0AAN9ILL6</accession>
<dbReference type="AlphaFoldDB" id="A0AAN9ILL6"/>
<proteinExistence type="predicted"/>
<dbReference type="EMBL" id="JAYWIO010000002">
    <property type="protein sequence ID" value="KAK7281276.1"/>
    <property type="molecule type" value="Genomic_DNA"/>
</dbReference>
<name>A0AAN9ILL6_CROPI</name>
<sequence length="224" mass="25876">MNSTDYTDIAKDLRMIGVSVKQRYEHLGCKILRHKNVSYVKLPVPLKFPTLIRKRKRVEGSMDRKAIQQFVRKNEIYFIAIQETKLEVVDDRSANEFVKEPGRIVGYSRGLEAIRNLSDRKRVHMENSNIGMNIFNQWIRSSETWNFDRVAIDRKDIHLDCARCYCLSPLGVTLESSQLDEKGAFLAVDCEVVVVAQSPHSISIHSLIQPASSRKRDRNNRITE</sequence>
<comment type="caution">
    <text evidence="1">The sequence shown here is derived from an EMBL/GenBank/DDBJ whole genome shotgun (WGS) entry which is preliminary data.</text>
</comment>
<evidence type="ECO:0000313" key="1">
    <source>
        <dbReference type="EMBL" id="KAK7281276.1"/>
    </source>
</evidence>
<evidence type="ECO:0000313" key="2">
    <source>
        <dbReference type="Proteomes" id="UP001372338"/>
    </source>
</evidence>